<evidence type="ECO:0000256" key="6">
    <source>
        <dbReference type="ARBA" id="ARBA00022984"/>
    </source>
</evidence>
<evidence type="ECO:0000256" key="16">
    <source>
        <dbReference type="SAM" id="Phobius"/>
    </source>
</evidence>
<sequence>METLFRKYLKGDTTLWIVFIALCILSIIEMYSASSTLAYKASNHTAPLLRHVGFLTGGVLIAFAVHLVPYKYIRIISYVGLIISAALLVFVLFKGHSENDAARWLVIGGVQFQPSELAKLSVIIVAADLISRIRDNKKDEWIYFRNTVIMLLGVCGLILLENFSTAFILFVVVFIMMFIGRISMKYLGSMAGILLVSLFIGYGAVKAIPEDSMPHMFKRAYTWVARIERHSDKNEKASKYVITDKNRQEIYGQIAIARGGVFGVLPGNSVERDYLPQAYSDFIYSIIVEEMGLIGGILVIILYLILLFRAGQIATKCSSVFPAILVIGLCLMIVIQTYINMSVATSLIPVTGQPLPLISRGGTSILITCIYFGIILGITRQIKEELPVEEEAPEMPEDTMPVVELESL</sequence>
<dbReference type="GO" id="GO:0009252">
    <property type="term" value="P:peptidoglycan biosynthetic process"/>
    <property type="evidence" value="ECO:0007669"/>
    <property type="project" value="UniProtKB-KW"/>
</dbReference>
<keyword evidence="5" id="KW-0133">Cell shape</keyword>
<keyword evidence="7 16" id="KW-1133">Transmembrane helix</keyword>
<reference key="1">
    <citation type="submission" date="2010-11" db="EMBL/GenBank/DDBJ databases">
        <title>The complete genome of Paludibacter propionicigenes DSM 17365.</title>
        <authorList>
            <consortium name="US DOE Joint Genome Institute (JGI-PGF)"/>
            <person name="Lucas S."/>
            <person name="Copeland A."/>
            <person name="Lapidus A."/>
            <person name="Bruce D."/>
            <person name="Goodwin L."/>
            <person name="Pitluck S."/>
            <person name="Kyrpides N."/>
            <person name="Mavromatis K."/>
            <person name="Ivanova N."/>
            <person name="Munk A.C."/>
            <person name="Brettin T."/>
            <person name="Detter J.C."/>
            <person name="Han C."/>
            <person name="Tapia R."/>
            <person name="Land M."/>
            <person name="Hauser L."/>
            <person name="Markowitz V."/>
            <person name="Cheng J.-F."/>
            <person name="Hugenholtz P."/>
            <person name="Woyke T."/>
            <person name="Wu D."/>
            <person name="Gronow S."/>
            <person name="Wellnitz S."/>
            <person name="Brambilla E."/>
            <person name="Klenk H.-P."/>
            <person name="Eisen J.A."/>
        </authorList>
    </citation>
    <scope>NUCLEOTIDE SEQUENCE</scope>
    <source>
        <strain>WB4</strain>
    </source>
</reference>
<evidence type="ECO:0000256" key="2">
    <source>
        <dbReference type="ARBA" id="ARBA00022676"/>
    </source>
</evidence>
<dbReference type="InterPro" id="IPR001182">
    <property type="entry name" value="FtsW/RodA"/>
</dbReference>
<dbReference type="GO" id="GO:0008955">
    <property type="term" value="F:peptidoglycan glycosyltransferase activity"/>
    <property type="evidence" value="ECO:0007669"/>
    <property type="project" value="UniProtKB-EC"/>
</dbReference>
<dbReference type="EC" id="2.4.99.28" evidence="14"/>
<comment type="subcellular location">
    <subcellularLocation>
        <location evidence="1">Membrane</location>
        <topology evidence="1">Multi-pass membrane protein</topology>
    </subcellularLocation>
</comment>
<feature type="transmembrane region" description="Helical" evidence="16">
    <location>
        <begin position="166"/>
        <end position="184"/>
    </location>
</feature>
<feature type="transmembrane region" description="Helical" evidence="16">
    <location>
        <begin position="191"/>
        <end position="209"/>
    </location>
</feature>
<dbReference type="OrthoDB" id="9812661at2"/>
<evidence type="ECO:0000313" key="17">
    <source>
        <dbReference type="EMBL" id="ADQ79646.1"/>
    </source>
</evidence>
<dbReference type="KEGG" id="ppn:Palpr_1500"/>
<evidence type="ECO:0000256" key="14">
    <source>
        <dbReference type="ARBA" id="ARBA00044770"/>
    </source>
</evidence>
<feature type="transmembrane region" description="Helical" evidence="16">
    <location>
        <begin position="282"/>
        <end position="308"/>
    </location>
</feature>
<feature type="transmembrane region" description="Helical" evidence="16">
    <location>
        <begin position="15"/>
        <end position="39"/>
    </location>
</feature>
<reference evidence="17 18" key="2">
    <citation type="journal article" date="2011" name="Stand. Genomic Sci.">
        <title>Complete genome sequence of Paludibacter propionicigenes type strain (WB4).</title>
        <authorList>
            <person name="Gronow S."/>
            <person name="Munk C."/>
            <person name="Lapidus A."/>
            <person name="Nolan M."/>
            <person name="Lucas S."/>
            <person name="Hammon N."/>
            <person name="Deshpande S."/>
            <person name="Cheng J.F."/>
            <person name="Tapia R."/>
            <person name="Han C."/>
            <person name="Goodwin L."/>
            <person name="Pitluck S."/>
            <person name="Liolios K."/>
            <person name="Ivanova N."/>
            <person name="Mavromatis K."/>
            <person name="Mikhailova N."/>
            <person name="Pati A."/>
            <person name="Chen A."/>
            <person name="Palaniappan K."/>
            <person name="Land M."/>
            <person name="Hauser L."/>
            <person name="Chang Y.J."/>
            <person name="Jeffries C.D."/>
            <person name="Brambilla E."/>
            <person name="Rohde M."/>
            <person name="Goker M."/>
            <person name="Detter J.C."/>
            <person name="Woyke T."/>
            <person name="Bristow J."/>
            <person name="Eisen J.A."/>
            <person name="Markowitz V."/>
            <person name="Hugenholtz P."/>
            <person name="Kyrpides N.C."/>
            <person name="Klenk H.P."/>
        </authorList>
    </citation>
    <scope>NUCLEOTIDE SEQUENCE [LARGE SCALE GENOMIC DNA]</scope>
    <source>
        <strain evidence="18">DSM 17365 / JCM 13257 / WB4</strain>
    </source>
</reference>
<evidence type="ECO:0000313" key="18">
    <source>
        <dbReference type="Proteomes" id="UP000008718"/>
    </source>
</evidence>
<evidence type="ECO:0000256" key="5">
    <source>
        <dbReference type="ARBA" id="ARBA00022960"/>
    </source>
</evidence>
<feature type="transmembrane region" description="Helical" evidence="16">
    <location>
        <begin position="142"/>
        <end position="160"/>
    </location>
</feature>
<dbReference type="GO" id="GO:0015648">
    <property type="term" value="F:lipid-linked peptidoglycan transporter activity"/>
    <property type="evidence" value="ECO:0007669"/>
    <property type="project" value="TreeGrafter"/>
</dbReference>
<dbReference type="Proteomes" id="UP000008718">
    <property type="component" value="Chromosome"/>
</dbReference>
<evidence type="ECO:0000256" key="15">
    <source>
        <dbReference type="ARBA" id="ARBA00049902"/>
    </source>
</evidence>
<evidence type="ECO:0000256" key="4">
    <source>
        <dbReference type="ARBA" id="ARBA00022692"/>
    </source>
</evidence>
<dbReference type="Pfam" id="PF01098">
    <property type="entry name" value="FTSW_RODA_SPOVE"/>
    <property type="match status" value="1"/>
</dbReference>
<name>E4T4K2_PALPW</name>
<evidence type="ECO:0000256" key="12">
    <source>
        <dbReference type="ARBA" id="ARBA00041185"/>
    </source>
</evidence>
<comment type="similarity">
    <text evidence="11">Belongs to the SEDS family. FtsW subfamily.</text>
</comment>
<keyword evidence="2" id="KW-0328">Glycosyltransferase</keyword>
<dbReference type="EMBL" id="CP002345">
    <property type="protein sequence ID" value="ADQ79646.1"/>
    <property type="molecule type" value="Genomic_DNA"/>
</dbReference>
<evidence type="ECO:0000256" key="11">
    <source>
        <dbReference type="ARBA" id="ARBA00038053"/>
    </source>
</evidence>
<protein>
    <recommendedName>
        <fullName evidence="12">Probable peptidoglycan glycosyltransferase FtsW</fullName>
        <ecNumber evidence="14">2.4.99.28</ecNumber>
    </recommendedName>
    <alternativeName>
        <fullName evidence="13">Cell division protein FtsW</fullName>
    </alternativeName>
    <alternativeName>
        <fullName evidence="10">Cell wall polymerase</fullName>
    </alternativeName>
    <alternativeName>
        <fullName evidence="9">Peptidoglycan polymerase</fullName>
    </alternativeName>
</protein>
<evidence type="ECO:0000256" key="13">
    <source>
        <dbReference type="ARBA" id="ARBA00041418"/>
    </source>
</evidence>
<keyword evidence="6" id="KW-0573">Peptidoglycan synthesis</keyword>
<gene>
    <name evidence="17" type="ordered locus">Palpr_1500</name>
</gene>
<evidence type="ECO:0000256" key="3">
    <source>
        <dbReference type="ARBA" id="ARBA00022679"/>
    </source>
</evidence>
<evidence type="ECO:0000256" key="10">
    <source>
        <dbReference type="ARBA" id="ARBA00033270"/>
    </source>
</evidence>
<evidence type="ECO:0000256" key="8">
    <source>
        <dbReference type="ARBA" id="ARBA00023136"/>
    </source>
</evidence>
<dbReference type="PANTHER" id="PTHR30474:SF2">
    <property type="entry name" value="PEPTIDOGLYCAN GLYCOSYLTRANSFERASE FTSW-RELATED"/>
    <property type="match status" value="1"/>
</dbReference>
<accession>E4T4K2</accession>
<dbReference type="PANTHER" id="PTHR30474">
    <property type="entry name" value="CELL CYCLE PROTEIN"/>
    <property type="match status" value="1"/>
</dbReference>
<dbReference type="AlphaFoldDB" id="E4T4K2"/>
<dbReference type="GO" id="GO:0051301">
    <property type="term" value="P:cell division"/>
    <property type="evidence" value="ECO:0007669"/>
    <property type="project" value="InterPro"/>
</dbReference>
<dbReference type="HOGENOM" id="CLU_029243_1_0_10"/>
<feature type="transmembrane region" description="Helical" evidence="16">
    <location>
        <begin position="320"/>
        <end position="339"/>
    </location>
</feature>
<dbReference type="GO" id="GO:0008360">
    <property type="term" value="P:regulation of cell shape"/>
    <property type="evidence" value="ECO:0007669"/>
    <property type="project" value="UniProtKB-KW"/>
</dbReference>
<feature type="transmembrane region" description="Helical" evidence="16">
    <location>
        <begin position="359"/>
        <end position="378"/>
    </location>
</feature>
<dbReference type="eggNOG" id="COG0772">
    <property type="taxonomic scope" value="Bacteria"/>
</dbReference>
<dbReference type="GO" id="GO:0032153">
    <property type="term" value="C:cell division site"/>
    <property type="evidence" value="ECO:0007669"/>
    <property type="project" value="TreeGrafter"/>
</dbReference>
<keyword evidence="3" id="KW-0808">Transferase</keyword>
<proteinExistence type="inferred from homology"/>
<dbReference type="GO" id="GO:0005886">
    <property type="term" value="C:plasma membrane"/>
    <property type="evidence" value="ECO:0007669"/>
    <property type="project" value="TreeGrafter"/>
</dbReference>
<organism evidence="17 18">
    <name type="scientific">Paludibacter propionicigenes (strain DSM 17365 / JCM 13257 / WB4)</name>
    <dbReference type="NCBI Taxonomy" id="694427"/>
    <lineage>
        <taxon>Bacteria</taxon>
        <taxon>Pseudomonadati</taxon>
        <taxon>Bacteroidota</taxon>
        <taxon>Bacteroidia</taxon>
        <taxon>Bacteroidales</taxon>
        <taxon>Paludibacteraceae</taxon>
        <taxon>Paludibacter</taxon>
    </lineage>
</organism>
<keyword evidence="8 16" id="KW-0472">Membrane</keyword>
<dbReference type="RefSeq" id="WP_013445015.1">
    <property type="nucleotide sequence ID" value="NC_014734.1"/>
</dbReference>
<evidence type="ECO:0000256" key="9">
    <source>
        <dbReference type="ARBA" id="ARBA00032370"/>
    </source>
</evidence>
<keyword evidence="4 16" id="KW-0812">Transmembrane</keyword>
<feature type="transmembrane region" description="Helical" evidence="16">
    <location>
        <begin position="75"/>
        <end position="93"/>
    </location>
</feature>
<comment type="catalytic activity">
    <reaction evidence="15">
        <text>[GlcNAc-(1-&gt;4)-Mur2Ac(oyl-L-Ala-gamma-D-Glu-L-Lys-D-Ala-D-Ala)](n)-di-trans,octa-cis-undecaprenyl diphosphate + beta-D-GlcNAc-(1-&gt;4)-Mur2Ac(oyl-L-Ala-gamma-D-Glu-L-Lys-D-Ala-D-Ala)-di-trans,octa-cis-undecaprenyl diphosphate = [GlcNAc-(1-&gt;4)-Mur2Ac(oyl-L-Ala-gamma-D-Glu-L-Lys-D-Ala-D-Ala)](n+1)-di-trans,octa-cis-undecaprenyl diphosphate + di-trans,octa-cis-undecaprenyl diphosphate + H(+)</text>
        <dbReference type="Rhea" id="RHEA:23708"/>
        <dbReference type="Rhea" id="RHEA-COMP:9602"/>
        <dbReference type="Rhea" id="RHEA-COMP:9603"/>
        <dbReference type="ChEBI" id="CHEBI:15378"/>
        <dbReference type="ChEBI" id="CHEBI:58405"/>
        <dbReference type="ChEBI" id="CHEBI:60033"/>
        <dbReference type="ChEBI" id="CHEBI:78435"/>
        <dbReference type="EC" id="2.4.99.28"/>
    </reaction>
</comment>
<evidence type="ECO:0000256" key="7">
    <source>
        <dbReference type="ARBA" id="ARBA00022989"/>
    </source>
</evidence>
<dbReference type="STRING" id="694427.Palpr_1500"/>
<evidence type="ECO:0000256" key="1">
    <source>
        <dbReference type="ARBA" id="ARBA00004141"/>
    </source>
</evidence>
<feature type="transmembrane region" description="Helical" evidence="16">
    <location>
        <begin position="51"/>
        <end position="69"/>
    </location>
</feature>
<keyword evidence="18" id="KW-1185">Reference proteome</keyword>